<protein>
    <submittedName>
        <fullName evidence="3">Acyltransferase</fullName>
        <ecNumber evidence="3">2.3.-.-</ecNumber>
    </submittedName>
</protein>
<keyword evidence="3" id="KW-0012">Acyltransferase</keyword>
<evidence type="ECO:0000259" key="2">
    <source>
        <dbReference type="Pfam" id="PF01757"/>
    </source>
</evidence>
<feature type="transmembrane region" description="Helical" evidence="1">
    <location>
        <begin position="294"/>
        <end position="310"/>
    </location>
</feature>
<evidence type="ECO:0000256" key="1">
    <source>
        <dbReference type="SAM" id="Phobius"/>
    </source>
</evidence>
<dbReference type="EC" id="2.3.-.-" evidence="3"/>
<dbReference type="Pfam" id="PF01757">
    <property type="entry name" value="Acyl_transf_3"/>
    <property type="match status" value="1"/>
</dbReference>
<keyword evidence="1" id="KW-0472">Membrane</keyword>
<feature type="domain" description="Acyltransferase 3" evidence="2">
    <location>
        <begin position="7"/>
        <end position="298"/>
    </location>
</feature>
<reference evidence="4" key="1">
    <citation type="journal article" date="2019" name="Int. J. Syst. Evol. Microbiol.">
        <title>The Global Catalogue of Microorganisms (GCM) 10K type strain sequencing project: providing services to taxonomists for standard genome sequencing and annotation.</title>
        <authorList>
            <consortium name="The Broad Institute Genomics Platform"/>
            <consortium name="The Broad Institute Genome Sequencing Center for Infectious Disease"/>
            <person name="Wu L."/>
            <person name="Ma J."/>
        </authorList>
    </citation>
    <scope>NUCLEOTIDE SEQUENCE [LARGE SCALE GENOMIC DNA]</scope>
    <source>
        <strain evidence="4">VKM B-3159</strain>
    </source>
</reference>
<feature type="transmembrane region" description="Helical" evidence="1">
    <location>
        <begin position="144"/>
        <end position="161"/>
    </location>
</feature>
<feature type="transmembrane region" description="Helical" evidence="1">
    <location>
        <begin position="71"/>
        <end position="92"/>
    </location>
</feature>
<dbReference type="InterPro" id="IPR050879">
    <property type="entry name" value="Acyltransferase_3"/>
</dbReference>
<keyword evidence="3" id="KW-0808">Transferase</keyword>
<keyword evidence="1" id="KW-1133">Transmembrane helix</keyword>
<dbReference type="PANTHER" id="PTHR23028">
    <property type="entry name" value="ACETYLTRANSFERASE"/>
    <property type="match status" value="1"/>
</dbReference>
<proteinExistence type="predicted"/>
<dbReference type="GO" id="GO:0016746">
    <property type="term" value="F:acyltransferase activity"/>
    <property type="evidence" value="ECO:0007669"/>
    <property type="project" value="UniProtKB-KW"/>
</dbReference>
<dbReference type="InterPro" id="IPR002656">
    <property type="entry name" value="Acyl_transf_3_dom"/>
</dbReference>
<sequence length="327" mass="37565">MTKRIDILDGWRGISILLVLCGHLLPLGPAKYQLNVSIAGTGMALFFILSGFLITSILQKDLNIKSFFIKRFLRILPLAWVVLLTTLIYFNAESWKYLPHFFFYANWPPMSLLPSTGHFWSLCVEMQFYVMIGLLVWIFKRYAFYLLPLFCIAVSIARFTYDKPMVINTYFRIDEILAGCLLAMLVNADKPLWLRIQAVVSKLNPLIMLPILVLSAHPESGALNYFRPYIALLTIGSTVFNSNAQTLFFQILRSRFLAYIAQISYALYLIHGVLADTWIGQGETKAQKYLKRPLLFGLTFLLAHISTFYYEKRWIALGQRLTSKVKG</sequence>
<comment type="caution">
    <text evidence="3">The sequence shown here is derived from an EMBL/GenBank/DDBJ whole genome shotgun (WGS) entry which is preliminary data.</text>
</comment>
<keyword evidence="4" id="KW-1185">Reference proteome</keyword>
<feature type="transmembrane region" description="Helical" evidence="1">
    <location>
        <begin position="256"/>
        <end position="274"/>
    </location>
</feature>
<dbReference type="EMBL" id="JAVCAP010000014">
    <property type="protein sequence ID" value="MDP8567761.1"/>
    <property type="molecule type" value="Genomic_DNA"/>
</dbReference>
<gene>
    <name evidence="3" type="ORF">Q9291_07855</name>
</gene>
<accession>A0ABT9JUE6</accession>
<feature type="transmembrane region" description="Helical" evidence="1">
    <location>
        <begin position="12"/>
        <end position="30"/>
    </location>
</feature>
<evidence type="ECO:0000313" key="3">
    <source>
        <dbReference type="EMBL" id="MDP8567761.1"/>
    </source>
</evidence>
<keyword evidence="1" id="KW-0812">Transmembrane</keyword>
<organism evidence="3 4">
    <name type="scientific">Methylophilus aquaticus</name>
    <dbReference type="NCBI Taxonomy" id="1971610"/>
    <lineage>
        <taxon>Bacteria</taxon>
        <taxon>Pseudomonadati</taxon>
        <taxon>Pseudomonadota</taxon>
        <taxon>Betaproteobacteria</taxon>
        <taxon>Nitrosomonadales</taxon>
        <taxon>Methylophilaceae</taxon>
        <taxon>Methylophilus</taxon>
    </lineage>
</organism>
<dbReference type="PANTHER" id="PTHR23028:SF53">
    <property type="entry name" value="ACYL_TRANSF_3 DOMAIN-CONTAINING PROTEIN"/>
    <property type="match status" value="1"/>
</dbReference>
<dbReference type="RefSeq" id="WP_306389473.1">
    <property type="nucleotide sequence ID" value="NZ_JAVCAP010000014.1"/>
</dbReference>
<feature type="transmembrane region" description="Helical" evidence="1">
    <location>
        <begin position="36"/>
        <end position="59"/>
    </location>
</feature>
<feature type="transmembrane region" description="Helical" evidence="1">
    <location>
        <begin position="119"/>
        <end position="139"/>
    </location>
</feature>
<dbReference type="Proteomes" id="UP001225906">
    <property type="component" value="Unassembled WGS sequence"/>
</dbReference>
<name>A0ABT9JUE6_9PROT</name>
<feature type="transmembrane region" description="Helical" evidence="1">
    <location>
        <begin position="229"/>
        <end position="249"/>
    </location>
</feature>
<evidence type="ECO:0000313" key="4">
    <source>
        <dbReference type="Proteomes" id="UP001225906"/>
    </source>
</evidence>